<feature type="transmembrane region" description="Helical" evidence="2">
    <location>
        <begin position="126"/>
        <end position="145"/>
    </location>
</feature>
<reference evidence="4 6" key="1">
    <citation type="journal article" date="2008" name="Science">
        <title>The Physcomitrella genome reveals evolutionary insights into the conquest of land by plants.</title>
        <authorList>
            <person name="Rensing S."/>
            <person name="Lang D."/>
            <person name="Zimmer A."/>
            <person name="Terry A."/>
            <person name="Salamov A."/>
            <person name="Shapiro H."/>
            <person name="Nishiyama T."/>
            <person name="Perroud P.-F."/>
            <person name="Lindquist E."/>
            <person name="Kamisugi Y."/>
            <person name="Tanahashi T."/>
            <person name="Sakakibara K."/>
            <person name="Fujita T."/>
            <person name="Oishi K."/>
            <person name="Shin-I T."/>
            <person name="Kuroki Y."/>
            <person name="Toyoda A."/>
            <person name="Suzuki Y."/>
            <person name="Hashimoto A."/>
            <person name="Yamaguchi K."/>
            <person name="Sugano A."/>
            <person name="Kohara Y."/>
            <person name="Fujiyama A."/>
            <person name="Anterola A."/>
            <person name="Aoki S."/>
            <person name="Ashton N."/>
            <person name="Barbazuk W.B."/>
            <person name="Barker E."/>
            <person name="Bennetzen J."/>
            <person name="Bezanilla M."/>
            <person name="Blankenship R."/>
            <person name="Cho S.H."/>
            <person name="Dutcher S."/>
            <person name="Estelle M."/>
            <person name="Fawcett J.A."/>
            <person name="Gundlach H."/>
            <person name="Hanada K."/>
            <person name="Heyl A."/>
            <person name="Hicks K.A."/>
            <person name="Hugh J."/>
            <person name="Lohr M."/>
            <person name="Mayer K."/>
            <person name="Melkozernov A."/>
            <person name="Murata T."/>
            <person name="Nelson D."/>
            <person name="Pils B."/>
            <person name="Prigge M."/>
            <person name="Reiss B."/>
            <person name="Renner T."/>
            <person name="Rombauts S."/>
            <person name="Rushton P."/>
            <person name="Sanderfoot A."/>
            <person name="Schween G."/>
            <person name="Shiu S.-H."/>
            <person name="Stueber K."/>
            <person name="Theodoulou F.L."/>
            <person name="Tu H."/>
            <person name="Van de Peer Y."/>
            <person name="Verrier P.J."/>
            <person name="Waters E."/>
            <person name="Wood A."/>
            <person name="Yang L."/>
            <person name="Cove D."/>
            <person name="Cuming A."/>
            <person name="Hasebe M."/>
            <person name="Lucas S."/>
            <person name="Mishler D.B."/>
            <person name="Reski R."/>
            <person name="Grigoriev I."/>
            <person name="Quatrano R.S."/>
            <person name="Boore J.L."/>
        </authorList>
    </citation>
    <scope>NUCLEOTIDE SEQUENCE [LARGE SCALE GENOMIC DNA]</scope>
    <source>
        <strain evidence="5 6">cv. Gransden 2004</strain>
    </source>
</reference>
<dbReference type="EMBL" id="ABEU02000008">
    <property type="protein sequence ID" value="PNR49555.1"/>
    <property type="molecule type" value="Genomic_DNA"/>
</dbReference>
<name>A0A2K1K706_PHYPA</name>
<dbReference type="Gramene" id="Pp3c8_12800V3.2">
    <property type="protein sequence ID" value="Pp3c8_12800V3.2"/>
    <property type="gene ID" value="Pp3c8_12800"/>
</dbReference>
<feature type="transmembrane region" description="Helical" evidence="2">
    <location>
        <begin position="152"/>
        <end position="172"/>
    </location>
</feature>
<dbReference type="PaxDb" id="3218-PP1S62_200V6.1"/>
<dbReference type="EnsemblPlants" id="Pp3c8_12800V3.1">
    <property type="protein sequence ID" value="Pp3c8_12800V3.1"/>
    <property type="gene ID" value="Pp3c8_12800"/>
</dbReference>
<keyword evidence="2" id="KW-1133">Transmembrane helix</keyword>
<feature type="transmembrane region" description="Helical" evidence="2">
    <location>
        <begin position="216"/>
        <end position="232"/>
    </location>
</feature>
<dbReference type="Gramene" id="Pp3c8_12800V3.1">
    <property type="protein sequence ID" value="Pp3c8_12800V3.1"/>
    <property type="gene ID" value="Pp3c8_12800"/>
</dbReference>
<evidence type="ECO:0000256" key="3">
    <source>
        <dbReference type="SAM" id="SignalP"/>
    </source>
</evidence>
<gene>
    <name evidence="5" type="primary">LOC112285648</name>
    <name evidence="4" type="ORF">PHYPA_011451</name>
</gene>
<keyword evidence="3" id="KW-0732">Signal</keyword>
<proteinExistence type="predicted"/>
<keyword evidence="6" id="KW-1185">Reference proteome</keyword>
<sequence length="302" mass="32106">MAMAMALSCCALSPVVMVASSHRLSFSLSLSRFKPSSSVSPSRHAHRSFTGIRASNSSSSSPPSSPEVYRGVYGPWSVDSADVREVVLYRAGLVTAATTFVAAASTALLPDDNAVKSLIQSLYDPLFVIGAGGLGASLFLIHIYVTPIKRTLQALWAVGVLGSLGIAVNFAAPVNQGLVEFVLNNPPAIWAVGPLFASLTGLVFKEGLCYGKLEAAALFFVIPSVLLGRLSGLMDDEVQLGLLAAWMALFAVFASRKFTQPIKDDIGDKSVFMFNALPEDAKQALLQQLQEQQAPQQEGRVD</sequence>
<keyword evidence="2" id="KW-0812">Transmembrane</keyword>
<feature type="region of interest" description="Disordered" evidence="1">
    <location>
        <begin position="35"/>
        <end position="66"/>
    </location>
</feature>
<dbReference type="Pfam" id="PF10063">
    <property type="entry name" value="DUF2301"/>
    <property type="match status" value="1"/>
</dbReference>
<dbReference type="PANTHER" id="PTHR36716:SF2">
    <property type="entry name" value="F3H9.20 PROTEIN"/>
    <property type="match status" value="1"/>
</dbReference>
<dbReference type="Proteomes" id="UP000006727">
    <property type="component" value="Chromosome 8"/>
</dbReference>
<feature type="transmembrane region" description="Helical" evidence="2">
    <location>
        <begin position="238"/>
        <end position="255"/>
    </location>
</feature>
<dbReference type="PANTHER" id="PTHR36716">
    <property type="entry name" value="F3H9.20 PROTEIN"/>
    <property type="match status" value="1"/>
</dbReference>
<dbReference type="OMA" id="YFKEAFC"/>
<evidence type="ECO:0000256" key="1">
    <source>
        <dbReference type="SAM" id="MobiDB-lite"/>
    </source>
</evidence>
<evidence type="ECO:0000313" key="4">
    <source>
        <dbReference type="EMBL" id="PNR49555.1"/>
    </source>
</evidence>
<evidence type="ECO:0000256" key="2">
    <source>
        <dbReference type="SAM" id="Phobius"/>
    </source>
</evidence>
<organism evidence="4">
    <name type="scientific">Physcomitrium patens</name>
    <name type="common">Spreading-leaved earth moss</name>
    <name type="synonym">Physcomitrella patens</name>
    <dbReference type="NCBI Taxonomy" id="3218"/>
    <lineage>
        <taxon>Eukaryota</taxon>
        <taxon>Viridiplantae</taxon>
        <taxon>Streptophyta</taxon>
        <taxon>Embryophyta</taxon>
        <taxon>Bryophyta</taxon>
        <taxon>Bryophytina</taxon>
        <taxon>Bryopsida</taxon>
        <taxon>Funariidae</taxon>
        <taxon>Funariales</taxon>
        <taxon>Funariaceae</taxon>
        <taxon>Physcomitrium</taxon>
    </lineage>
</organism>
<reference evidence="4 6" key="2">
    <citation type="journal article" date="2018" name="Plant J.">
        <title>The Physcomitrella patens chromosome-scale assembly reveals moss genome structure and evolution.</title>
        <authorList>
            <person name="Lang D."/>
            <person name="Ullrich K.K."/>
            <person name="Murat F."/>
            <person name="Fuchs J."/>
            <person name="Jenkins J."/>
            <person name="Haas F.B."/>
            <person name="Piednoel M."/>
            <person name="Gundlach H."/>
            <person name="Van Bel M."/>
            <person name="Meyberg R."/>
            <person name="Vives C."/>
            <person name="Morata J."/>
            <person name="Symeonidi A."/>
            <person name="Hiss M."/>
            <person name="Muchero W."/>
            <person name="Kamisugi Y."/>
            <person name="Saleh O."/>
            <person name="Blanc G."/>
            <person name="Decker E.L."/>
            <person name="van Gessel N."/>
            <person name="Grimwood J."/>
            <person name="Hayes R.D."/>
            <person name="Graham S.W."/>
            <person name="Gunter L.E."/>
            <person name="McDaniel S.F."/>
            <person name="Hoernstein S.N.W."/>
            <person name="Larsson A."/>
            <person name="Li F.W."/>
            <person name="Perroud P.F."/>
            <person name="Phillips J."/>
            <person name="Ranjan P."/>
            <person name="Rokshar D.S."/>
            <person name="Rothfels C.J."/>
            <person name="Schneider L."/>
            <person name="Shu S."/>
            <person name="Stevenson D.W."/>
            <person name="Thummler F."/>
            <person name="Tillich M."/>
            <person name="Villarreal Aguilar J.C."/>
            <person name="Widiez T."/>
            <person name="Wong G.K."/>
            <person name="Wymore A."/>
            <person name="Zhang Y."/>
            <person name="Zimmer A.D."/>
            <person name="Quatrano R.S."/>
            <person name="Mayer K.F.X."/>
            <person name="Goodstein D."/>
            <person name="Casacuberta J.M."/>
            <person name="Vandepoele K."/>
            <person name="Reski R."/>
            <person name="Cuming A.C."/>
            <person name="Tuskan G.A."/>
            <person name="Maumus F."/>
            <person name="Salse J."/>
            <person name="Schmutz J."/>
            <person name="Rensing S.A."/>
        </authorList>
    </citation>
    <scope>NUCLEOTIDE SEQUENCE [LARGE SCALE GENOMIC DNA]</scope>
    <source>
        <strain evidence="5 6">cv. Gransden 2004</strain>
    </source>
</reference>
<protein>
    <recommendedName>
        <fullName evidence="7">Integral membrane protein</fullName>
    </recommendedName>
</protein>
<feature type="chain" id="PRO_5044576400" description="Integral membrane protein" evidence="3">
    <location>
        <begin position="22"/>
        <end position="302"/>
    </location>
</feature>
<dbReference type="AlphaFoldDB" id="A0A2K1K706"/>
<dbReference type="EnsemblPlants" id="Pp3c8_12800V3.2">
    <property type="protein sequence ID" value="Pp3c8_12800V3.2"/>
    <property type="gene ID" value="Pp3c8_12800"/>
</dbReference>
<reference evidence="5" key="3">
    <citation type="submission" date="2020-12" db="UniProtKB">
        <authorList>
            <consortium name="EnsemblPlants"/>
        </authorList>
    </citation>
    <scope>IDENTIFICATION</scope>
</reference>
<dbReference type="RefSeq" id="XP_024382391.1">
    <property type="nucleotide sequence ID" value="XM_024526623.2"/>
</dbReference>
<evidence type="ECO:0008006" key="7">
    <source>
        <dbReference type="Google" id="ProtNLM"/>
    </source>
</evidence>
<evidence type="ECO:0000313" key="6">
    <source>
        <dbReference type="Proteomes" id="UP000006727"/>
    </source>
</evidence>
<feature type="signal peptide" evidence="3">
    <location>
        <begin position="1"/>
        <end position="21"/>
    </location>
</feature>
<dbReference type="GeneID" id="112285648"/>
<keyword evidence="2" id="KW-0472">Membrane</keyword>
<evidence type="ECO:0000313" key="5">
    <source>
        <dbReference type="EnsemblPlants" id="Pp3c8_12800V3.1"/>
    </source>
</evidence>
<dbReference type="InterPro" id="IPR019275">
    <property type="entry name" value="DUF2301"/>
</dbReference>
<accession>A0A2K1K706</accession>
<feature type="transmembrane region" description="Helical" evidence="2">
    <location>
        <begin position="187"/>
        <end position="204"/>
    </location>
</feature>
<dbReference type="OrthoDB" id="2020161at2759"/>
<dbReference type="STRING" id="3218.A0A2K1K706"/>